<dbReference type="PROSITE" id="PS51257">
    <property type="entry name" value="PROKAR_LIPOPROTEIN"/>
    <property type="match status" value="1"/>
</dbReference>
<dbReference type="OrthoDB" id="691231at2"/>
<keyword evidence="10" id="KW-1185">Reference proteome</keyword>
<dbReference type="Pfam" id="PF07980">
    <property type="entry name" value="SusD_RagB"/>
    <property type="match status" value="1"/>
</dbReference>
<evidence type="ECO:0000313" key="10">
    <source>
        <dbReference type="Proteomes" id="UP000192756"/>
    </source>
</evidence>
<accession>A0A1W1ZFC1</accession>
<evidence type="ECO:0000259" key="7">
    <source>
        <dbReference type="Pfam" id="PF07980"/>
    </source>
</evidence>
<evidence type="ECO:0000256" key="1">
    <source>
        <dbReference type="ARBA" id="ARBA00004442"/>
    </source>
</evidence>
<evidence type="ECO:0000256" key="2">
    <source>
        <dbReference type="ARBA" id="ARBA00006275"/>
    </source>
</evidence>
<protein>
    <submittedName>
        <fullName evidence="9">Starch-binding associating with outer membrane</fullName>
    </submittedName>
</protein>
<dbReference type="EMBL" id="FWXT01000001">
    <property type="protein sequence ID" value="SMC47189.1"/>
    <property type="molecule type" value="Genomic_DNA"/>
</dbReference>
<dbReference type="InterPro" id="IPR033985">
    <property type="entry name" value="SusD-like_N"/>
</dbReference>
<dbReference type="InterPro" id="IPR011990">
    <property type="entry name" value="TPR-like_helical_dom_sf"/>
</dbReference>
<dbReference type="InterPro" id="IPR012944">
    <property type="entry name" value="SusD_RagB_dom"/>
</dbReference>
<name>A0A1W1ZFC1_9SPHI</name>
<feature type="domain" description="RagB/SusD" evidence="7">
    <location>
        <begin position="264"/>
        <end position="542"/>
    </location>
</feature>
<feature type="chain" id="PRO_5011986392" evidence="6">
    <location>
        <begin position="23"/>
        <end position="543"/>
    </location>
</feature>
<evidence type="ECO:0000259" key="8">
    <source>
        <dbReference type="Pfam" id="PF14322"/>
    </source>
</evidence>
<organism evidence="9 10">
    <name type="scientific">Pedobacter africanus</name>
    <dbReference type="NCBI Taxonomy" id="151894"/>
    <lineage>
        <taxon>Bacteria</taxon>
        <taxon>Pseudomonadati</taxon>
        <taxon>Bacteroidota</taxon>
        <taxon>Sphingobacteriia</taxon>
        <taxon>Sphingobacteriales</taxon>
        <taxon>Sphingobacteriaceae</taxon>
        <taxon>Pedobacter</taxon>
    </lineage>
</organism>
<dbReference type="AlphaFoldDB" id="A0A1W1ZFC1"/>
<feature type="domain" description="SusD-like N-terminal" evidence="8">
    <location>
        <begin position="91"/>
        <end position="229"/>
    </location>
</feature>
<evidence type="ECO:0000256" key="4">
    <source>
        <dbReference type="ARBA" id="ARBA00023136"/>
    </source>
</evidence>
<comment type="similarity">
    <text evidence="2">Belongs to the SusD family.</text>
</comment>
<comment type="subcellular location">
    <subcellularLocation>
        <location evidence="1">Cell outer membrane</location>
    </subcellularLocation>
</comment>
<evidence type="ECO:0000256" key="3">
    <source>
        <dbReference type="ARBA" id="ARBA00022729"/>
    </source>
</evidence>
<evidence type="ECO:0000313" key="9">
    <source>
        <dbReference type="EMBL" id="SMC47189.1"/>
    </source>
</evidence>
<keyword evidence="5" id="KW-0998">Cell outer membrane</keyword>
<dbReference type="Proteomes" id="UP000192756">
    <property type="component" value="Unassembled WGS sequence"/>
</dbReference>
<dbReference type="STRING" id="151894.SAMN04488524_0684"/>
<dbReference type="Gene3D" id="1.25.40.390">
    <property type="match status" value="1"/>
</dbReference>
<evidence type="ECO:0000256" key="5">
    <source>
        <dbReference type="ARBA" id="ARBA00023237"/>
    </source>
</evidence>
<dbReference type="Pfam" id="PF14322">
    <property type="entry name" value="SusD-like_3"/>
    <property type="match status" value="1"/>
</dbReference>
<gene>
    <name evidence="9" type="ORF">SAMN04488524_0684</name>
</gene>
<keyword evidence="4" id="KW-0472">Membrane</keyword>
<keyword evidence="3 6" id="KW-0732">Signal</keyword>
<evidence type="ECO:0000256" key="6">
    <source>
        <dbReference type="SAM" id="SignalP"/>
    </source>
</evidence>
<feature type="signal peptide" evidence="6">
    <location>
        <begin position="1"/>
        <end position="22"/>
    </location>
</feature>
<dbReference type="GO" id="GO:0009279">
    <property type="term" value="C:cell outer membrane"/>
    <property type="evidence" value="ECO:0007669"/>
    <property type="project" value="UniProtKB-SubCell"/>
</dbReference>
<proteinExistence type="inferred from homology"/>
<sequence length="543" mass="61192">MKKYIYKAALIGLAALSFSSCKKYLDMTPTSAASDKLVWSKVEYAELAINSFYHDLNYFGNFSKGQSIAGMTDGFTDAFKYSSMTYNAFMYIPNEIAYGGSVLTPNYVAVYLGNWAEVYEQVRRVNEALSNLKKYGTFADADRNRLEAEIRFFRAQLYFDLVKRYKEVIIYDEDLSKINKSTGLSTEAQGWDFVQADLNFAAQHLLNSKNPNGRVTVGAAYALLSRAMLYAERWEAAKIAGAKVLEIGYELTGNYADAFKMGNTEAILQYSYNKASFTHSFDANYAPGGDRKGAGAMGTPTQEMVESYELKTIGGFPDWTAWHNTSGTTDEPPYANLEPRFQASILYNGASWKGRKIEPFIDGTDGWASWKDDAVPAGRTVTGYFLRKLLDENIDLSKDGSTQPWTAFRLAEVLLNYAEACYRSNATADANAAVRKVRARVGLPYRDKSGPDLMAAIMQERKVELAFEGFYYWDMKRWKLAESAFTGKRVHGLKIEKAGAGFKYTYVDCDKQDRNFPAKMYRIPLPTVEITNNRAVKQFPEWN</sequence>
<reference evidence="10" key="1">
    <citation type="submission" date="2017-04" db="EMBL/GenBank/DDBJ databases">
        <authorList>
            <person name="Varghese N."/>
            <person name="Submissions S."/>
        </authorList>
    </citation>
    <scope>NUCLEOTIDE SEQUENCE [LARGE SCALE GENOMIC DNA]</scope>
    <source>
        <strain evidence="10">DSM 12126</strain>
    </source>
</reference>
<dbReference type="RefSeq" id="WP_084237000.1">
    <property type="nucleotide sequence ID" value="NZ_FWXT01000001.1"/>
</dbReference>
<dbReference type="SUPFAM" id="SSF48452">
    <property type="entry name" value="TPR-like"/>
    <property type="match status" value="1"/>
</dbReference>